<dbReference type="SMART" id="SM00471">
    <property type="entry name" value="HDc"/>
    <property type="match status" value="1"/>
</dbReference>
<dbReference type="CDD" id="cd00077">
    <property type="entry name" value="HDc"/>
    <property type="match status" value="1"/>
</dbReference>
<evidence type="ECO:0000259" key="2">
    <source>
        <dbReference type="SMART" id="SM00471"/>
    </source>
</evidence>
<dbReference type="Gene3D" id="2.40.50.140">
    <property type="entry name" value="Nucleic acid-binding proteins"/>
    <property type="match status" value="1"/>
</dbReference>
<evidence type="ECO:0000313" key="4">
    <source>
        <dbReference type="Proteomes" id="UP000319296"/>
    </source>
</evidence>
<dbReference type="AlphaFoldDB" id="A0A519BLC9"/>
<organism evidence="3 4">
    <name type="scientific">Candidatus Acididesulfobacter diazotrophicus</name>
    <dbReference type="NCBI Taxonomy" id="2597226"/>
    <lineage>
        <taxon>Bacteria</taxon>
        <taxon>Deltaproteobacteria</taxon>
        <taxon>Candidatus Acidulodesulfobacterales</taxon>
        <taxon>Candidatus Acididesulfobacter</taxon>
    </lineage>
</organism>
<dbReference type="SUPFAM" id="SSF50249">
    <property type="entry name" value="Nucleic acid-binding proteins"/>
    <property type="match status" value="1"/>
</dbReference>
<dbReference type="PANTHER" id="PTHR37294:SF1">
    <property type="entry name" value="3'-5' EXORIBONUCLEASE YHAM"/>
    <property type="match status" value="1"/>
</dbReference>
<dbReference type="SUPFAM" id="SSF109604">
    <property type="entry name" value="HD-domain/PDEase-like"/>
    <property type="match status" value="1"/>
</dbReference>
<dbReference type="Pfam" id="PF01966">
    <property type="entry name" value="HD"/>
    <property type="match status" value="1"/>
</dbReference>
<dbReference type="InterPro" id="IPR003607">
    <property type="entry name" value="HD/PDEase_dom"/>
</dbReference>
<dbReference type="InterPro" id="IPR006674">
    <property type="entry name" value="HD_domain"/>
</dbReference>
<gene>
    <name evidence="3" type="ORF">EVG15_07995</name>
</gene>
<dbReference type="InterPro" id="IPR012340">
    <property type="entry name" value="NA-bd_OB-fold"/>
</dbReference>
<dbReference type="GO" id="GO:0016787">
    <property type="term" value="F:hydrolase activity"/>
    <property type="evidence" value="ECO:0007669"/>
    <property type="project" value="UniProtKB-KW"/>
</dbReference>
<accession>A0A519BLC9</accession>
<evidence type="ECO:0000313" key="3">
    <source>
        <dbReference type="EMBL" id="RZD18081.1"/>
    </source>
</evidence>
<dbReference type="CDD" id="cd04492">
    <property type="entry name" value="YhaM_OBF_like"/>
    <property type="match status" value="1"/>
</dbReference>
<dbReference type="InterPro" id="IPR004365">
    <property type="entry name" value="NA-bd_OB_tRNA"/>
</dbReference>
<comment type="caution">
    <text evidence="3">The sequence shown here is derived from an EMBL/GenBank/DDBJ whole genome shotgun (WGS) entry which is preliminary data.</text>
</comment>
<dbReference type="GO" id="GO:0031125">
    <property type="term" value="P:rRNA 3'-end processing"/>
    <property type="evidence" value="ECO:0007669"/>
    <property type="project" value="TreeGrafter"/>
</dbReference>
<protein>
    <submittedName>
        <fullName evidence="3">HD domain-containing protein</fullName>
    </submittedName>
</protein>
<sequence length="344" mass="39038">MDKLFISDLKENEKADSIFLVKNKSLLKGKTGKDYISLKLSDKTGDIKANIWDNTQKFANIFEQGDFIKIKSRTSVFQNELQLNIADAEKIDITGSDLCLFLKSSKFNINDMFSELCAILRENINDKYIGELIELFLNDEKYTDKLKSLPAAKSIHHAYIGGLLEHTLSIVKTGLLMSIHYKDSVNKDIMLASCFLHDAGKIQELKFNKNITEYSDEGRLMGHIVLGVNSISNKIDSISGFPENMKILILHSVVAHHGELEFGSPKRPKTIEAIILHFIDNMDAKVNQFEGLTEETAKLSPWSNYSKHLDRYILNSKSYLKDYDDNSDKLSDKLNTGINFNIEN</sequence>
<reference evidence="3 4" key="1">
    <citation type="journal article" date="2019" name="ISME J.">
        <title>Insights into ecological role of a new deltaproteobacterial order Candidatus Acidulodesulfobacterales by metagenomics and metatranscriptomics.</title>
        <authorList>
            <person name="Tan S."/>
            <person name="Liu J."/>
            <person name="Fang Y."/>
            <person name="Hedlund B.P."/>
            <person name="Lian Z.H."/>
            <person name="Huang L.Y."/>
            <person name="Li J.T."/>
            <person name="Huang L.N."/>
            <person name="Li W.J."/>
            <person name="Jiang H.C."/>
            <person name="Dong H.L."/>
            <person name="Shu W.S."/>
        </authorList>
    </citation>
    <scope>NUCLEOTIDE SEQUENCE [LARGE SCALE GENOMIC DNA]</scope>
    <source>
        <strain evidence="3">AP1</strain>
    </source>
</reference>
<name>A0A519BLC9_9DELT</name>
<keyword evidence="1" id="KW-0378">Hydrolase</keyword>
<feature type="domain" description="HD/PDEase" evidence="2">
    <location>
        <begin position="159"/>
        <end position="294"/>
    </location>
</feature>
<dbReference type="Proteomes" id="UP000319296">
    <property type="component" value="Unassembled WGS sequence"/>
</dbReference>
<proteinExistence type="predicted"/>
<dbReference type="InterPro" id="IPR050798">
    <property type="entry name" value="YhaM_exoribonuc/phosphodiest"/>
</dbReference>
<dbReference type="Pfam" id="PF01336">
    <property type="entry name" value="tRNA_anti-codon"/>
    <property type="match status" value="1"/>
</dbReference>
<dbReference type="PANTHER" id="PTHR37294">
    <property type="entry name" value="3'-5' EXORIBONUCLEASE YHAM"/>
    <property type="match status" value="1"/>
</dbReference>
<dbReference type="GO" id="GO:0003676">
    <property type="term" value="F:nucleic acid binding"/>
    <property type="evidence" value="ECO:0007669"/>
    <property type="project" value="InterPro"/>
</dbReference>
<evidence type="ECO:0000256" key="1">
    <source>
        <dbReference type="ARBA" id="ARBA00022801"/>
    </source>
</evidence>
<dbReference type="Gene3D" id="1.10.3210.10">
    <property type="entry name" value="Hypothetical protein af1432"/>
    <property type="match status" value="1"/>
</dbReference>
<dbReference type="EMBL" id="SGBB01000015">
    <property type="protein sequence ID" value="RZD18081.1"/>
    <property type="molecule type" value="Genomic_DNA"/>
</dbReference>